<dbReference type="PANTHER" id="PTHR16305">
    <property type="entry name" value="TESTICULAR SOLUBLE ADENYLYL CYCLASE"/>
    <property type="match status" value="1"/>
</dbReference>
<reference evidence="5 6" key="1">
    <citation type="journal article" date="2008" name="Nature">
        <title>The genome of the choanoflagellate Monosiga brevicollis and the origin of metazoans.</title>
        <authorList>
            <consortium name="JGI Sequencing"/>
            <person name="King N."/>
            <person name="Westbrook M.J."/>
            <person name="Young S.L."/>
            <person name="Kuo A."/>
            <person name="Abedin M."/>
            <person name="Chapman J."/>
            <person name="Fairclough S."/>
            <person name="Hellsten U."/>
            <person name="Isogai Y."/>
            <person name="Letunic I."/>
            <person name="Marr M."/>
            <person name="Pincus D."/>
            <person name="Putnam N."/>
            <person name="Rokas A."/>
            <person name="Wright K.J."/>
            <person name="Zuzow R."/>
            <person name="Dirks W."/>
            <person name="Good M."/>
            <person name="Goodstein D."/>
            <person name="Lemons D."/>
            <person name="Li W."/>
            <person name="Lyons J.B."/>
            <person name="Morris A."/>
            <person name="Nichols S."/>
            <person name="Richter D.J."/>
            <person name="Salamov A."/>
            <person name="Bork P."/>
            <person name="Lim W.A."/>
            <person name="Manning G."/>
            <person name="Miller W.T."/>
            <person name="McGinnis W."/>
            <person name="Shapiro H."/>
            <person name="Tjian R."/>
            <person name="Grigoriev I.V."/>
            <person name="Rokhsar D."/>
        </authorList>
    </citation>
    <scope>NUCLEOTIDE SEQUENCE [LARGE SCALE GENOMIC DNA]</scope>
    <source>
        <strain evidence="6">MX1 / ATCC 50154</strain>
    </source>
</reference>
<feature type="compositionally biased region" description="Low complexity" evidence="3">
    <location>
        <begin position="1517"/>
        <end position="1527"/>
    </location>
</feature>
<keyword evidence="1" id="KW-0547">Nucleotide-binding</keyword>
<feature type="region of interest" description="Disordered" evidence="3">
    <location>
        <begin position="1635"/>
        <end position="1669"/>
    </location>
</feature>
<dbReference type="GeneID" id="5892416"/>
<evidence type="ECO:0000313" key="6">
    <source>
        <dbReference type="Proteomes" id="UP000001357"/>
    </source>
</evidence>
<feature type="region of interest" description="Disordered" evidence="3">
    <location>
        <begin position="1540"/>
        <end position="1605"/>
    </location>
</feature>
<feature type="region of interest" description="Disordered" evidence="3">
    <location>
        <begin position="37"/>
        <end position="57"/>
    </location>
</feature>
<dbReference type="GO" id="GO:0005524">
    <property type="term" value="F:ATP binding"/>
    <property type="evidence" value="ECO:0007669"/>
    <property type="project" value="UniProtKB-KW"/>
</dbReference>
<dbReference type="Proteomes" id="UP000001357">
    <property type="component" value="Unassembled WGS sequence"/>
</dbReference>
<feature type="region of interest" description="Disordered" evidence="3">
    <location>
        <begin position="1"/>
        <end position="20"/>
    </location>
</feature>
<accession>A9V2S4</accession>
<dbReference type="PROSITE" id="PS50125">
    <property type="entry name" value="GUANYLATE_CYCLASE_2"/>
    <property type="match status" value="2"/>
</dbReference>
<feature type="region of interest" description="Disordered" evidence="3">
    <location>
        <begin position="296"/>
        <end position="394"/>
    </location>
</feature>
<dbReference type="STRING" id="81824.A9V2S4"/>
<name>A9V2S4_MONBE</name>
<dbReference type="KEGG" id="mbr:MONBRDRAFT_32966"/>
<feature type="domain" description="Guanylate cyclase" evidence="4">
    <location>
        <begin position="715"/>
        <end position="861"/>
    </location>
</feature>
<dbReference type="SUPFAM" id="SSF55073">
    <property type="entry name" value="Nucleotide cyclase"/>
    <property type="match status" value="2"/>
</dbReference>
<dbReference type="EMBL" id="CH991556">
    <property type="protein sequence ID" value="EDQ88063.1"/>
    <property type="molecule type" value="Genomic_DNA"/>
</dbReference>
<evidence type="ECO:0000256" key="1">
    <source>
        <dbReference type="ARBA" id="ARBA00022741"/>
    </source>
</evidence>
<feature type="compositionally biased region" description="Basic residues" evidence="3">
    <location>
        <begin position="1635"/>
        <end position="1646"/>
    </location>
</feature>
<feature type="domain" description="Guanylate cyclase" evidence="4">
    <location>
        <begin position="453"/>
        <end position="610"/>
    </location>
</feature>
<evidence type="ECO:0000256" key="2">
    <source>
        <dbReference type="ARBA" id="ARBA00022840"/>
    </source>
</evidence>
<sequence>MWGTKLTTIRPNAEAPRPRFLSDAVPPIMLQADIDVGDPSVSAPMPPRNGPRAGPTPMLQKLSEAAAGRHAARAGAFHHPAVQHRMNGNGKAASKNPAESNATAASAAAPASSAVAPKLNSASQSPTANRNGFHPTPTSPINPKAAALVMEARPISPPRPNGALDSEGGLVGTGPLAHGPPRAVRRDPVAFNASPSKHTDAVLSTSRRVSAPPAPSILTNNGHDIMDSQHIVRGASLPDSATLAAESRRRSLERSSHVVVPPQPAPPSDEVATTAKAQAIKEPAPRRQRLSRVQFTFGNGAGSGAGTTSSPTSSPAQNCPASNLASGPTRRLSSEAAEEEADSAAAPARAAVIGVATSNPPPTAASEVVKEGGPPPPTTPPPGSDTLSARRSSRAKQHWLKIKESIRLVSIAHQFAFKAPPYRPFLSHQLHTFLAENVHMGIERECGVVYEAAVLFTDCSGFTALTERLAAKYEDNFLHDEEAHDSGAEDLCRVINQFFTQLIGTAHSYGGDVVKFAGDAVTVTWAANPKSNNGCRNLQQAATQAAACALELLKLCPWPAHTSDGNDTHYLNLHMGLGVGKLAAIHVGGVFKCWEYVLAGQPLKQIAIAEANSIAGEVVLSPESHDLLGDLVEVDPLTNPVVDASADGFSDIDYLKRFVKLRSVDTEHVITDCTPPVLPVTTSLVPYMARYIPKVARVRLEASTAEHIAELRTLSIVFVNIRGLRLEPSPSGDCKEAVAAGQRLMTELQRVIFNYEGVINKLLVDDKGLLALCVFGLPPFVHHGDDPVRAVCAALDLAAGIRPSHDRDLWCKRMGDSNLGDHVFARVGVTTGRVFCGVVGSKERHEYTVLGDAVNLSARLMAKATASSVLIDEATRAVVAEYAGDDFEFTTLQPLTLKGKAHPVPAFQPAPRSSILSDYLKSDHDDRLEEDTYMAGREDELETLRGGNNPFDRTTRLRQNPTGGSFDALLTLSHGYSRMPSSHAGKGCKGSSLCTAFFLNMQLTSARDRGMNVVIAPSDQRAMLRVGDQAQRRKQTQGEHAGPRHMVLVSDEKWQYAAAILQQLFTNLKKKDIDVEKWIETMLAPNDRESEDLVGCKAIPISLWRHLEDLPMGELPEVSINDVLVVRIVARIVTSYADEYPTFLVMRLFHNSVDVAHDGGWLLLYELARLCDSREDHLLQPLILFVLSNPLETCKRVEVLDLIKFAERTNTRLDLRLLSERTRLKWAATVLSNAEPSGVVVRPADLPPSLVKLIDDRTAGHPRMIVDLVESLLSAQALRNGNGAAIRKWGNGRIEMLAENLKDVITPVGMRHAALHIYETLNSYHQLIVKTASSLDSFTPAMLEVLMHQVSHRTVNREMLLMHFHQLQQAEIFVPCENIPRSVVNFLPHDNWPWPAYQFVSKLLKVQVFKVMSSSDRKAVRDICRQREVKVLTATHKRSMYSFSLRIDDSAPITTQMAQDNALIPIDDVELDLRHEAEAMGVDTRVRSVNAGGRSRRRSHANIVAVRRESPIRTRSETTSSVSSNDSSMDKASYFSFGFHDHGPSVPTRGSLPRPPNRGHTVMSPMHLDARQGSPLSRHHDEVRQQADAASHYGRPDLSMTHMSRPKSGMHEYVLGVPSYSDGSFLPQHQHIHLPQHQAPHMHRSNRGGSSKRDHSPLRRPQSAGQASQLQLRLQNLEKHLTDIENVEARLWEIFSFSHRNADDALDKCIDFLEGLEECPPPK</sequence>
<dbReference type="InterPro" id="IPR029787">
    <property type="entry name" value="Nucleotide_cyclase"/>
</dbReference>
<dbReference type="Gene3D" id="3.30.70.1230">
    <property type="entry name" value="Nucleotide cyclase"/>
    <property type="match status" value="2"/>
</dbReference>
<evidence type="ECO:0000259" key="4">
    <source>
        <dbReference type="PROSITE" id="PS50125"/>
    </source>
</evidence>
<proteinExistence type="predicted"/>
<feature type="compositionally biased region" description="Low complexity" evidence="3">
    <location>
        <begin position="306"/>
        <end position="316"/>
    </location>
</feature>
<feature type="compositionally biased region" description="Basic and acidic residues" evidence="3">
    <location>
        <begin position="247"/>
        <end position="256"/>
    </location>
</feature>
<feature type="compositionally biased region" description="Polar residues" evidence="3">
    <location>
        <begin position="1"/>
        <end position="10"/>
    </location>
</feature>
<feature type="region of interest" description="Disordered" evidence="3">
    <location>
        <begin position="247"/>
        <end position="272"/>
    </location>
</feature>
<gene>
    <name evidence="5" type="ORF">MONBRDRAFT_32966</name>
</gene>
<dbReference type="RefSeq" id="XP_001747139.1">
    <property type="nucleotide sequence ID" value="XM_001747087.1"/>
</dbReference>
<dbReference type="InParanoid" id="A9V2S4"/>
<dbReference type="PANTHER" id="PTHR16305:SF28">
    <property type="entry name" value="GUANYLATE CYCLASE DOMAIN-CONTAINING PROTEIN"/>
    <property type="match status" value="1"/>
</dbReference>
<dbReference type="GO" id="GO:0009190">
    <property type="term" value="P:cyclic nucleotide biosynthetic process"/>
    <property type="evidence" value="ECO:0007669"/>
    <property type="project" value="InterPro"/>
</dbReference>
<dbReference type="Pfam" id="PF00211">
    <property type="entry name" value="Guanylate_cyc"/>
    <property type="match status" value="2"/>
</dbReference>
<feature type="compositionally biased region" description="Basic and acidic residues" evidence="3">
    <location>
        <begin position="1506"/>
        <end position="1516"/>
    </location>
</feature>
<keyword evidence="2" id="KW-0067">ATP-binding</keyword>
<organism evidence="5 6">
    <name type="scientific">Monosiga brevicollis</name>
    <name type="common">Choanoflagellate</name>
    <dbReference type="NCBI Taxonomy" id="81824"/>
    <lineage>
        <taxon>Eukaryota</taxon>
        <taxon>Choanoflagellata</taxon>
        <taxon>Craspedida</taxon>
        <taxon>Salpingoecidae</taxon>
        <taxon>Monosiga</taxon>
    </lineage>
</organism>
<protein>
    <recommendedName>
        <fullName evidence="4">Guanylate cyclase domain-containing protein</fullName>
    </recommendedName>
</protein>
<dbReference type="GO" id="GO:0035556">
    <property type="term" value="P:intracellular signal transduction"/>
    <property type="evidence" value="ECO:0007669"/>
    <property type="project" value="InterPro"/>
</dbReference>
<feature type="region of interest" description="Disordered" evidence="3">
    <location>
        <begin position="86"/>
        <end position="139"/>
    </location>
</feature>
<dbReference type="eggNOG" id="ENOG502QPPT">
    <property type="taxonomic scope" value="Eukaryota"/>
</dbReference>
<dbReference type="SMART" id="SM00044">
    <property type="entry name" value="CYCc"/>
    <property type="match status" value="1"/>
</dbReference>
<feature type="compositionally biased region" description="Polar residues" evidence="3">
    <location>
        <begin position="317"/>
        <end position="326"/>
    </location>
</feature>
<keyword evidence="6" id="KW-1185">Reference proteome</keyword>
<feature type="compositionally biased region" description="Low complexity" evidence="3">
    <location>
        <begin position="97"/>
        <end position="117"/>
    </location>
</feature>
<dbReference type="InterPro" id="IPR001054">
    <property type="entry name" value="A/G_cyclase"/>
</dbReference>
<feature type="region of interest" description="Disordered" evidence="3">
    <location>
        <begin position="1490"/>
        <end position="1528"/>
    </location>
</feature>
<evidence type="ECO:0000313" key="5">
    <source>
        <dbReference type="EMBL" id="EDQ88063.1"/>
    </source>
</evidence>
<feature type="compositionally biased region" description="Polar residues" evidence="3">
    <location>
        <begin position="120"/>
        <end position="130"/>
    </location>
</feature>
<evidence type="ECO:0000256" key="3">
    <source>
        <dbReference type="SAM" id="MobiDB-lite"/>
    </source>
</evidence>
<feature type="compositionally biased region" description="Pro residues" evidence="3">
    <location>
        <begin position="373"/>
        <end position="383"/>
    </location>
</feature>
<dbReference type="CDD" id="cd07302">
    <property type="entry name" value="CHD"/>
    <property type="match status" value="2"/>
</dbReference>